<dbReference type="AlphaFoldDB" id="A0A212T2E2"/>
<sequence>MPVVHLARTTGAADDALLALAHAVTGVEDLRLTRACPRCGADRHGRPVLRGVEGVSVSLSRPRTPGPALVALCADAGVGVDVENTGAATFDGFDAVALHPQERCADDDARTRLWVRKEALLKAHGTGLITDPREVWLGEDGQVVAGPAGTLVDLGLDDQIGAVAVTPPGPLHVRWH</sequence>
<dbReference type="InterPro" id="IPR008278">
    <property type="entry name" value="4-PPantetheinyl_Trfase_dom"/>
</dbReference>
<feature type="domain" description="4'-phosphopantetheinyl transferase" evidence="2">
    <location>
        <begin position="77"/>
        <end position="134"/>
    </location>
</feature>
<dbReference type="Proteomes" id="UP000198122">
    <property type="component" value="Unassembled WGS sequence"/>
</dbReference>
<organism evidence="3 4">
    <name type="scientific">Kytococcus aerolatus</name>
    <dbReference type="NCBI Taxonomy" id="592308"/>
    <lineage>
        <taxon>Bacteria</taxon>
        <taxon>Bacillati</taxon>
        <taxon>Actinomycetota</taxon>
        <taxon>Actinomycetes</taxon>
        <taxon>Micrococcales</taxon>
        <taxon>Kytococcaceae</taxon>
        <taxon>Kytococcus</taxon>
    </lineage>
</organism>
<protein>
    <submittedName>
        <fullName evidence="3">4'-phosphopantetheinyl transferase</fullName>
    </submittedName>
</protein>
<proteinExistence type="predicted"/>
<reference evidence="3 4" key="1">
    <citation type="submission" date="2017-06" db="EMBL/GenBank/DDBJ databases">
        <authorList>
            <person name="Kim H.J."/>
            <person name="Triplett B.A."/>
        </authorList>
    </citation>
    <scope>NUCLEOTIDE SEQUENCE [LARGE SCALE GENOMIC DNA]</scope>
    <source>
        <strain evidence="3 4">DSM 22179</strain>
    </source>
</reference>
<dbReference type="GO" id="GO:0008897">
    <property type="term" value="F:holo-[acyl-carrier-protein] synthase activity"/>
    <property type="evidence" value="ECO:0007669"/>
    <property type="project" value="InterPro"/>
</dbReference>
<dbReference type="Pfam" id="PF01648">
    <property type="entry name" value="ACPS"/>
    <property type="match status" value="1"/>
</dbReference>
<dbReference type="OrthoDB" id="190168at2"/>
<dbReference type="SUPFAM" id="SSF56214">
    <property type="entry name" value="4'-phosphopantetheinyl transferase"/>
    <property type="match status" value="1"/>
</dbReference>
<dbReference type="RefSeq" id="WP_159461812.1">
    <property type="nucleotide sequence ID" value="NZ_FYEZ01000001.1"/>
</dbReference>
<gene>
    <name evidence="3" type="ORF">SAMN05445756_0231</name>
</gene>
<dbReference type="Gene3D" id="3.90.470.20">
    <property type="entry name" value="4'-phosphopantetheinyl transferase domain"/>
    <property type="match status" value="1"/>
</dbReference>
<keyword evidence="4" id="KW-1185">Reference proteome</keyword>
<name>A0A212T2E2_9MICO</name>
<accession>A0A212T2E2</accession>
<dbReference type="EMBL" id="FYEZ01000001">
    <property type="protein sequence ID" value="SNC60218.1"/>
    <property type="molecule type" value="Genomic_DNA"/>
</dbReference>
<dbReference type="GO" id="GO:0000287">
    <property type="term" value="F:magnesium ion binding"/>
    <property type="evidence" value="ECO:0007669"/>
    <property type="project" value="InterPro"/>
</dbReference>
<keyword evidence="1 3" id="KW-0808">Transferase</keyword>
<evidence type="ECO:0000313" key="4">
    <source>
        <dbReference type="Proteomes" id="UP000198122"/>
    </source>
</evidence>
<evidence type="ECO:0000256" key="1">
    <source>
        <dbReference type="ARBA" id="ARBA00022679"/>
    </source>
</evidence>
<evidence type="ECO:0000259" key="2">
    <source>
        <dbReference type="Pfam" id="PF01648"/>
    </source>
</evidence>
<dbReference type="InterPro" id="IPR037143">
    <property type="entry name" value="4-PPantetheinyl_Trfase_dom_sf"/>
</dbReference>
<evidence type="ECO:0000313" key="3">
    <source>
        <dbReference type="EMBL" id="SNC60218.1"/>
    </source>
</evidence>